<evidence type="ECO:0000256" key="1">
    <source>
        <dbReference type="ARBA" id="ARBA00004141"/>
    </source>
</evidence>
<dbReference type="FunFam" id="1.20.1250.20:FF:000013">
    <property type="entry name" value="MFS general substrate transporter"/>
    <property type="match status" value="1"/>
</dbReference>
<dbReference type="AlphaFoldDB" id="M7SD65"/>
<evidence type="ECO:0000313" key="9">
    <source>
        <dbReference type="EMBL" id="EMR64139.1"/>
    </source>
</evidence>
<evidence type="ECO:0000256" key="4">
    <source>
        <dbReference type="ARBA" id="ARBA00022989"/>
    </source>
</evidence>
<feature type="domain" description="Major facilitator superfamily (MFS) profile" evidence="8">
    <location>
        <begin position="1"/>
        <end position="448"/>
    </location>
</feature>
<keyword evidence="4 7" id="KW-1133">Transmembrane helix</keyword>
<dbReference type="InterPro" id="IPR020846">
    <property type="entry name" value="MFS_dom"/>
</dbReference>
<evidence type="ECO:0000313" key="10">
    <source>
        <dbReference type="Proteomes" id="UP000012174"/>
    </source>
</evidence>
<dbReference type="KEGG" id="ela:UCREL1_8907"/>
<dbReference type="eggNOG" id="KOG2533">
    <property type="taxonomic scope" value="Eukaryota"/>
</dbReference>
<keyword evidence="10" id="KW-1185">Reference proteome</keyword>
<evidence type="ECO:0000259" key="8">
    <source>
        <dbReference type="PROSITE" id="PS50850"/>
    </source>
</evidence>
<dbReference type="HOGENOM" id="CLU_001265_0_1_1"/>
<name>M7SD65_EUTLA</name>
<dbReference type="Proteomes" id="UP000012174">
    <property type="component" value="Unassembled WGS sequence"/>
</dbReference>
<gene>
    <name evidence="9" type="ORF">UCREL1_8907</name>
</gene>
<keyword evidence="3 7" id="KW-0812">Transmembrane</keyword>
<evidence type="ECO:0000256" key="2">
    <source>
        <dbReference type="ARBA" id="ARBA00022448"/>
    </source>
</evidence>
<feature type="compositionally biased region" description="Basic and acidic residues" evidence="6">
    <location>
        <begin position="10"/>
        <end position="23"/>
    </location>
</feature>
<dbReference type="InterPro" id="IPR036259">
    <property type="entry name" value="MFS_trans_sf"/>
</dbReference>
<feature type="region of interest" description="Disordered" evidence="6">
    <location>
        <begin position="1"/>
        <end position="32"/>
    </location>
</feature>
<evidence type="ECO:0000256" key="5">
    <source>
        <dbReference type="ARBA" id="ARBA00023136"/>
    </source>
</evidence>
<feature type="transmembrane region" description="Helical" evidence="7">
    <location>
        <begin position="326"/>
        <end position="343"/>
    </location>
</feature>
<feature type="transmembrane region" description="Helical" evidence="7">
    <location>
        <begin position="299"/>
        <end position="319"/>
    </location>
</feature>
<evidence type="ECO:0000256" key="3">
    <source>
        <dbReference type="ARBA" id="ARBA00022692"/>
    </source>
</evidence>
<dbReference type="GO" id="GO:0016020">
    <property type="term" value="C:membrane"/>
    <property type="evidence" value="ECO:0007669"/>
    <property type="project" value="UniProtKB-SubCell"/>
</dbReference>
<dbReference type="InterPro" id="IPR011701">
    <property type="entry name" value="MFS"/>
</dbReference>
<keyword evidence="2" id="KW-0813">Transport</keyword>
<dbReference type="Gene3D" id="1.20.1250.20">
    <property type="entry name" value="MFS general substrate transporter like domains"/>
    <property type="match status" value="1"/>
</dbReference>
<feature type="transmembrane region" description="Helical" evidence="7">
    <location>
        <begin position="188"/>
        <end position="211"/>
    </location>
</feature>
<dbReference type="PANTHER" id="PTHR43791:SF91">
    <property type="entry name" value="MAJOR FACILITATOR SUPERFAMILY (MFS) PROFILE DOMAIN-CONTAINING PROTEIN-RELATED"/>
    <property type="match status" value="1"/>
</dbReference>
<dbReference type="FunFam" id="1.20.1250.20:FF:000018">
    <property type="entry name" value="MFS transporter permease"/>
    <property type="match status" value="1"/>
</dbReference>
<dbReference type="SUPFAM" id="SSF103473">
    <property type="entry name" value="MFS general substrate transporter"/>
    <property type="match status" value="1"/>
</dbReference>
<evidence type="ECO:0000256" key="7">
    <source>
        <dbReference type="SAM" id="Phobius"/>
    </source>
</evidence>
<dbReference type="Pfam" id="PF07690">
    <property type="entry name" value="MFS_1"/>
    <property type="match status" value="1"/>
</dbReference>
<feature type="transmembrane region" description="Helical" evidence="7">
    <location>
        <begin position="355"/>
        <end position="376"/>
    </location>
</feature>
<feature type="transmembrane region" description="Helical" evidence="7">
    <location>
        <begin position="96"/>
        <end position="115"/>
    </location>
</feature>
<dbReference type="PANTHER" id="PTHR43791">
    <property type="entry name" value="PERMEASE-RELATED"/>
    <property type="match status" value="1"/>
</dbReference>
<evidence type="ECO:0000256" key="6">
    <source>
        <dbReference type="SAM" id="MobiDB-lite"/>
    </source>
</evidence>
<feature type="transmembrane region" description="Helical" evidence="7">
    <location>
        <begin position="262"/>
        <end position="287"/>
    </location>
</feature>
<reference evidence="10" key="1">
    <citation type="journal article" date="2013" name="Genome Announc.">
        <title>Draft genome sequence of the grapevine dieback fungus Eutypa lata UCR-EL1.</title>
        <authorList>
            <person name="Blanco-Ulate B."/>
            <person name="Rolshausen P.E."/>
            <person name="Cantu D."/>
        </authorList>
    </citation>
    <scope>NUCLEOTIDE SEQUENCE [LARGE SCALE GENOMIC DNA]</scope>
    <source>
        <strain evidence="10">UCR-EL1</strain>
    </source>
</reference>
<feature type="transmembrane region" description="Helical" evidence="7">
    <location>
        <begin position="155"/>
        <end position="176"/>
    </location>
</feature>
<protein>
    <submittedName>
        <fullName evidence="9">Putative high-affinity nicotinic acid transporter protein</fullName>
    </submittedName>
</protein>
<organism evidence="9 10">
    <name type="scientific">Eutypa lata (strain UCR-EL1)</name>
    <name type="common">Grapevine dieback disease fungus</name>
    <name type="synonym">Eutypa armeniacae</name>
    <dbReference type="NCBI Taxonomy" id="1287681"/>
    <lineage>
        <taxon>Eukaryota</taxon>
        <taxon>Fungi</taxon>
        <taxon>Dikarya</taxon>
        <taxon>Ascomycota</taxon>
        <taxon>Pezizomycotina</taxon>
        <taxon>Sordariomycetes</taxon>
        <taxon>Xylariomycetidae</taxon>
        <taxon>Xylariales</taxon>
        <taxon>Diatrypaceae</taxon>
        <taxon>Eutypa</taxon>
    </lineage>
</organism>
<feature type="transmembrane region" description="Helical" evidence="7">
    <location>
        <begin position="121"/>
        <end position="143"/>
    </location>
</feature>
<dbReference type="EMBL" id="KB707118">
    <property type="protein sequence ID" value="EMR64139.1"/>
    <property type="molecule type" value="Genomic_DNA"/>
</dbReference>
<sequence length="448" mass="49251">MSDTHKRRSRPEPEVDELKKQDGWAESEANATVETGNDFEQREKRLTGNARLYNLEADLGLSGDDYQLCVSILFVTYVAFELPVNLFLKAIGPKRFIPLAATCWGLVSMCTGFATNKGQLIALRLLLGTFEAGFFPGVNFYLTFWYRRAELGVRIFYMFTASAVAGFSGGLLAYAIGHMHGISGYSVWRWLFILEGIPTIMLGIAASVILADDPFSAKFLSAEEKQLVQARRDLDKTSLGLDDESGRVQWDQVLEACKDWKVIVLCIAQFGTTVMLYGYSVFLPTIIQGLGYSGIHTQLLTIPCYVTGAVTYCGVAVVSDKLARRGMFAVGGCVMACLGYAILLGTSQHGAGVQYAGTVIVASGLYVAVGIGLTWMPNNLPSHYKRATGQGLHFTIANISGIVSPFIYRTQDAPRKRDEGEKDHVLAGKSEIEIAKLGDYHPSYRYIW</sequence>
<dbReference type="OrthoDB" id="2962993at2759"/>
<dbReference type="GO" id="GO:0022857">
    <property type="term" value="F:transmembrane transporter activity"/>
    <property type="evidence" value="ECO:0007669"/>
    <property type="project" value="InterPro"/>
</dbReference>
<keyword evidence="5 7" id="KW-0472">Membrane</keyword>
<proteinExistence type="predicted"/>
<dbReference type="PROSITE" id="PS50850">
    <property type="entry name" value="MFS"/>
    <property type="match status" value="1"/>
</dbReference>
<comment type="subcellular location">
    <subcellularLocation>
        <location evidence="1">Membrane</location>
        <topology evidence="1">Multi-pass membrane protein</topology>
    </subcellularLocation>
</comment>
<accession>M7SD65</accession>